<dbReference type="VEuPathDB" id="VectorBase:GBRI037466"/>
<protein>
    <submittedName>
        <fullName evidence="2">Uncharacterized protein</fullName>
    </submittedName>
</protein>
<dbReference type="Proteomes" id="UP000091820">
    <property type="component" value="Unassembled WGS sequence"/>
</dbReference>
<evidence type="ECO:0000313" key="2">
    <source>
        <dbReference type="EnsemblMetazoa" id="GBRI037466-PA"/>
    </source>
</evidence>
<dbReference type="EnsemblMetazoa" id="GBRI037466-RA">
    <property type="protein sequence ID" value="GBRI037466-PA"/>
    <property type="gene ID" value="GBRI037466"/>
</dbReference>
<dbReference type="PROSITE" id="PS51257">
    <property type="entry name" value="PROKAR_LIPOPROTEIN"/>
    <property type="match status" value="1"/>
</dbReference>
<feature type="compositionally biased region" description="Polar residues" evidence="1">
    <location>
        <begin position="110"/>
        <end position="121"/>
    </location>
</feature>
<evidence type="ECO:0000313" key="3">
    <source>
        <dbReference type="Proteomes" id="UP000091820"/>
    </source>
</evidence>
<proteinExistence type="predicted"/>
<reference evidence="3" key="1">
    <citation type="submission" date="2014-03" db="EMBL/GenBank/DDBJ databases">
        <authorList>
            <person name="Aksoy S."/>
            <person name="Warren W."/>
            <person name="Wilson R.K."/>
        </authorList>
    </citation>
    <scope>NUCLEOTIDE SEQUENCE [LARGE SCALE GENOMIC DNA]</scope>
    <source>
        <strain evidence="3">IAEA</strain>
    </source>
</reference>
<dbReference type="AlphaFoldDB" id="A0A1A9WYN7"/>
<keyword evidence="3" id="KW-1185">Reference proteome</keyword>
<accession>A0A1A9WYN7</accession>
<sequence length="143" mass="16040">MISSLRRTICKPIKFFSFLVSSSSCDNFINFNSSSDITNRSERPANRKYSRIEKLPDIITGYYRLEISQQSLLYDHNPQFSLFCFSDSKTFTVAEVLVKVSSLLPFPKNSSLRSCNKSNSRSCKEVSESCNGGRPSPSANPAS</sequence>
<feature type="region of interest" description="Disordered" evidence="1">
    <location>
        <begin position="110"/>
        <end position="143"/>
    </location>
</feature>
<name>A0A1A9WYN7_9MUSC</name>
<evidence type="ECO:0000256" key="1">
    <source>
        <dbReference type="SAM" id="MobiDB-lite"/>
    </source>
</evidence>
<reference evidence="2" key="2">
    <citation type="submission" date="2020-05" db="UniProtKB">
        <authorList>
            <consortium name="EnsemblMetazoa"/>
        </authorList>
    </citation>
    <scope>IDENTIFICATION</scope>
    <source>
        <strain evidence="2">IAEA</strain>
    </source>
</reference>
<organism evidence="2 3">
    <name type="scientific">Glossina brevipalpis</name>
    <dbReference type="NCBI Taxonomy" id="37001"/>
    <lineage>
        <taxon>Eukaryota</taxon>
        <taxon>Metazoa</taxon>
        <taxon>Ecdysozoa</taxon>
        <taxon>Arthropoda</taxon>
        <taxon>Hexapoda</taxon>
        <taxon>Insecta</taxon>
        <taxon>Pterygota</taxon>
        <taxon>Neoptera</taxon>
        <taxon>Endopterygota</taxon>
        <taxon>Diptera</taxon>
        <taxon>Brachycera</taxon>
        <taxon>Muscomorpha</taxon>
        <taxon>Hippoboscoidea</taxon>
        <taxon>Glossinidae</taxon>
        <taxon>Glossina</taxon>
    </lineage>
</organism>